<evidence type="ECO:0000313" key="9">
    <source>
        <dbReference type="EMBL" id="CAF1381922.1"/>
    </source>
</evidence>
<evidence type="ECO:0000256" key="6">
    <source>
        <dbReference type="ARBA" id="ARBA00049187"/>
    </source>
</evidence>
<name>A0A815JGB8_9BILA</name>
<sequence>MDEQVSIAVETRLKEIGVEIILNANIEQVSNGKVIVQLRPTNTNRTVSASYVVVCTGRKPTFNYENLEKLGIAIDYERSTIIINEQTCQTSIPTIYACGGIVSSCWSWVPCAIRQGHLAANTICKIESNINENNRKLYTANNPAIPFVINVIPAVASVGEIPKLTNDVLIYIFKFQSNRRAIIDNQTWGFIKMWTTCDEPKRFLAVQLVHEFAAEIIEYYSMIISLNIPLRDVCLLPFAHPTYTESVKEACEYVLGQSMNYEGTYSN</sequence>
<dbReference type="InterPro" id="IPR050151">
    <property type="entry name" value="Class-I_Pyr_Nuc-Dis_Oxidored"/>
</dbReference>
<evidence type="ECO:0000256" key="4">
    <source>
        <dbReference type="ARBA" id="ARBA00022827"/>
    </source>
</evidence>
<dbReference type="Pfam" id="PF07992">
    <property type="entry name" value="Pyr_redox_2"/>
    <property type="match status" value="1"/>
</dbReference>
<dbReference type="SUPFAM" id="SSF55424">
    <property type="entry name" value="FAD/NAD-linked reductases, dimerisation (C-terminal) domain"/>
    <property type="match status" value="1"/>
</dbReference>
<gene>
    <name evidence="9" type="ORF">JYZ213_LOCUS36713</name>
</gene>
<dbReference type="EC" id="1.8.1.4" evidence="2"/>
<evidence type="ECO:0000256" key="5">
    <source>
        <dbReference type="ARBA" id="ARBA00023027"/>
    </source>
</evidence>
<keyword evidence="4" id="KW-0274">FAD</keyword>
<evidence type="ECO:0000256" key="3">
    <source>
        <dbReference type="ARBA" id="ARBA00022630"/>
    </source>
</evidence>
<dbReference type="GO" id="GO:0050660">
    <property type="term" value="F:flavin adenine dinucleotide binding"/>
    <property type="evidence" value="ECO:0007669"/>
    <property type="project" value="TreeGrafter"/>
</dbReference>
<dbReference type="Proteomes" id="UP000663845">
    <property type="component" value="Unassembled WGS sequence"/>
</dbReference>
<dbReference type="InterPro" id="IPR023753">
    <property type="entry name" value="FAD/NAD-binding_dom"/>
</dbReference>
<dbReference type="AlphaFoldDB" id="A0A815JGB8"/>
<dbReference type="Pfam" id="PF02852">
    <property type="entry name" value="Pyr_redox_dim"/>
    <property type="match status" value="1"/>
</dbReference>
<dbReference type="GO" id="GO:0006103">
    <property type="term" value="P:2-oxoglutarate metabolic process"/>
    <property type="evidence" value="ECO:0007669"/>
    <property type="project" value="TreeGrafter"/>
</dbReference>
<evidence type="ECO:0000313" key="10">
    <source>
        <dbReference type="Proteomes" id="UP000663845"/>
    </source>
</evidence>
<feature type="domain" description="Pyridine nucleotide-disulphide oxidoreductase dimerisation" evidence="7">
    <location>
        <begin position="146"/>
        <end position="250"/>
    </location>
</feature>
<dbReference type="GO" id="GO:0004148">
    <property type="term" value="F:dihydrolipoyl dehydrogenase (NADH) activity"/>
    <property type="evidence" value="ECO:0007669"/>
    <property type="project" value="UniProtKB-EC"/>
</dbReference>
<keyword evidence="5" id="KW-0520">NAD</keyword>
<reference evidence="9" key="1">
    <citation type="submission" date="2021-02" db="EMBL/GenBank/DDBJ databases">
        <authorList>
            <person name="Nowell W R."/>
        </authorList>
    </citation>
    <scope>NUCLEOTIDE SEQUENCE</scope>
</reference>
<dbReference type="InterPro" id="IPR016156">
    <property type="entry name" value="FAD/NAD-linked_Rdtase_dimer_sf"/>
</dbReference>
<feature type="domain" description="FAD/NAD(P)-binding" evidence="8">
    <location>
        <begin position="1"/>
        <end position="116"/>
    </location>
</feature>
<accession>A0A815JGB8</accession>
<dbReference type="PANTHER" id="PTHR22912:SF151">
    <property type="entry name" value="DIHYDROLIPOYL DEHYDROGENASE, MITOCHONDRIAL"/>
    <property type="match status" value="1"/>
</dbReference>
<keyword evidence="3" id="KW-0285">Flavoprotein</keyword>
<comment type="catalytic activity">
    <reaction evidence="6">
        <text>N(6)-[(R)-dihydrolipoyl]-L-lysyl-[protein] + NAD(+) = N(6)-[(R)-lipoyl]-L-lysyl-[protein] + NADH + H(+)</text>
        <dbReference type="Rhea" id="RHEA:15045"/>
        <dbReference type="Rhea" id="RHEA-COMP:10474"/>
        <dbReference type="Rhea" id="RHEA-COMP:10475"/>
        <dbReference type="ChEBI" id="CHEBI:15378"/>
        <dbReference type="ChEBI" id="CHEBI:57540"/>
        <dbReference type="ChEBI" id="CHEBI:57945"/>
        <dbReference type="ChEBI" id="CHEBI:83099"/>
        <dbReference type="ChEBI" id="CHEBI:83100"/>
        <dbReference type="EC" id="1.8.1.4"/>
    </reaction>
</comment>
<dbReference type="Gene3D" id="3.50.50.60">
    <property type="entry name" value="FAD/NAD(P)-binding domain"/>
    <property type="match status" value="2"/>
</dbReference>
<dbReference type="Gene3D" id="3.30.390.30">
    <property type="match status" value="1"/>
</dbReference>
<organism evidence="9 10">
    <name type="scientific">Adineta steineri</name>
    <dbReference type="NCBI Taxonomy" id="433720"/>
    <lineage>
        <taxon>Eukaryota</taxon>
        <taxon>Metazoa</taxon>
        <taxon>Spiralia</taxon>
        <taxon>Gnathifera</taxon>
        <taxon>Rotifera</taxon>
        <taxon>Eurotatoria</taxon>
        <taxon>Bdelloidea</taxon>
        <taxon>Adinetida</taxon>
        <taxon>Adinetidae</taxon>
        <taxon>Adineta</taxon>
    </lineage>
</organism>
<evidence type="ECO:0000256" key="2">
    <source>
        <dbReference type="ARBA" id="ARBA00012608"/>
    </source>
</evidence>
<dbReference type="SUPFAM" id="SSF51905">
    <property type="entry name" value="FAD/NAD(P)-binding domain"/>
    <property type="match status" value="1"/>
</dbReference>
<proteinExistence type="inferred from homology"/>
<comment type="similarity">
    <text evidence="1">Belongs to the class-I pyridine nucleotide-disulfide oxidoreductase family.</text>
</comment>
<evidence type="ECO:0000256" key="1">
    <source>
        <dbReference type="ARBA" id="ARBA00007532"/>
    </source>
</evidence>
<comment type="caution">
    <text evidence="9">The sequence shown here is derived from an EMBL/GenBank/DDBJ whole genome shotgun (WGS) entry which is preliminary data.</text>
</comment>
<dbReference type="InterPro" id="IPR036188">
    <property type="entry name" value="FAD/NAD-bd_sf"/>
</dbReference>
<dbReference type="EMBL" id="CAJNOG010000913">
    <property type="protein sequence ID" value="CAF1381922.1"/>
    <property type="molecule type" value="Genomic_DNA"/>
</dbReference>
<dbReference type="InterPro" id="IPR004099">
    <property type="entry name" value="Pyr_nucl-diS_OxRdtase_dimer"/>
</dbReference>
<dbReference type="PRINTS" id="PR00411">
    <property type="entry name" value="PNDRDTASEI"/>
</dbReference>
<evidence type="ECO:0000259" key="7">
    <source>
        <dbReference type="Pfam" id="PF02852"/>
    </source>
</evidence>
<protein>
    <recommendedName>
        <fullName evidence="2">dihydrolipoyl dehydrogenase</fullName>
        <ecNumber evidence="2">1.8.1.4</ecNumber>
    </recommendedName>
</protein>
<evidence type="ECO:0000259" key="8">
    <source>
        <dbReference type="Pfam" id="PF07992"/>
    </source>
</evidence>
<dbReference type="PANTHER" id="PTHR22912">
    <property type="entry name" value="DISULFIDE OXIDOREDUCTASE"/>
    <property type="match status" value="1"/>
</dbReference>